<dbReference type="RefSeq" id="WP_247976073.1">
    <property type="nucleotide sequence ID" value="NZ_CP095848.1"/>
</dbReference>
<keyword evidence="2" id="KW-1185">Reference proteome</keyword>
<sequence>MTRFYPHAVVLMLGLGLGSCKSAEKAVFHTVRSNNSVALGRLPQLDAVVEPGPLNTTEGALPDDASKVFRQELSFHFAEPQPDTVKFGFAKLVVTQAEVQRTGRVLQAFQMLTLMTPSLLGMPLEWYRTNVKAEVQIINSKGEVIGTYAGTGRSKVRVAMYHGYSQTKAARLSDVQALRLALDQIRPQLDADADTLRKQLVSSGPLEEIIGQSAQSTDTTGVN</sequence>
<dbReference type="Proteomes" id="UP000829647">
    <property type="component" value="Chromosome"/>
</dbReference>
<evidence type="ECO:0000313" key="1">
    <source>
        <dbReference type="EMBL" id="UPL49995.1"/>
    </source>
</evidence>
<reference evidence="1 2" key="1">
    <citation type="submission" date="2022-04" db="EMBL/GenBank/DDBJ databases">
        <title>Hymenobacter sp. isolated from the air.</title>
        <authorList>
            <person name="Won M."/>
            <person name="Lee C.-M."/>
            <person name="Woen H.-Y."/>
            <person name="Kwon S.-W."/>
        </authorList>
    </citation>
    <scope>NUCLEOTIDE SEQUENCE [LARGE SCALE GENOMIC DNA]</scope>
    <source>
        <strain evidence="2">5516 S-25</strain>
    </source>
</reference>
<proteinExistence type="predicted"/>
<evidence type="ECO:0000313" key="2">
    <source>
        <dbReference type="Proteomes" id="UP000829647"/>
    </source>
</evidence>
<organism evidence="1 2">
    <name type="scientific">Hymenobacter sublimis</name>
    <dbReference type="NCBI Taxonomy" id="2933777"/>
    <lineage>
        <taxon>Bacteria</taxon>
        <taxon>Pseudomonadati</taxon>
        <taxon>Bacteroidota</taxon>
        <taxon>Cytophagia</taxon>
        <taxon>Cytophagales</taxon>
        <taxon>Hymenobacteraceae</taxon>
        <taxon>Hymenobacter</taxon>
    </lineage>
</organism>
<dbReference type="EMBL" id="CP095848">
    <property type="protein sequence ID" value="UPL49995.1"/>
    <property type="molecule type" value="Genomic_DNA"/>
</dbReference>
<accession>A0ABY4JBK9</accession>
<gene>
    <name evidence="1" type="ORF">MWH26_03570</name>
</gene>
<protein>
    <recommendedName>
        <fullName evidence="3">Lipoprotein</fullName>
    </recommendedName>
</protein>
<dbReference type="PROSITE" id="PS51257">
    <property type="entry name" value="PROKAR_LIPOPROTEIN"/>
    <property type="match status" value="1"/>
</dbReference>
<evidence type="ECO:0008006" key="3">
    <source>
        <dbReference type="Google" id="ProtNLM"/>
    </source>
</evidence>
<name>A0ABY4JBK9_9BACT</name>